<organism evidence="1 2">
    <name type="scientific">Neobacillus piezotolerans</name>
    <dbReference type="NCBI Taxonomy" id="2259171"/>
    <lineage>
        <taxon>Bacteria</taxon>
        <taxon>Bacillati</taxon>
        <taxon>Bacillota</taxon>
        <taxon>Bacilli</taxon>
        <taxon>Bacillales</taxon>
        <taxon>Bacillaceae</taxon>
        <taxon>Neobacillus</taxon>
    </lineage>
</organism>
<accession>A0A3D8GM53</accession>
<gene>
    <name evidence="1" type="ORF">DRW41_18465</name>
</gene>
<evidence type="ECO:0000313" key="1">
    <source>
        <dbReference type="EMBL" id="RDU35441.1"/>
    </source>
</evidence>
<dbReference type="EMBL" id="QNQT01000010">
    <property type="protein sequence ID" value="RDU35441.1"/>
    <property type="molecule type" value="Genomic_DNA"/>
</dbReference>
<reference evidence="1 2" key="1">
    <citation type="submission" date="2018-07" db="EMBL/GenBank/DDBJ databases">
        <title>Bacillus sp. YLB-04 draft genome sequence.</title>
        <authorList>
            <person name="Yu L."/>
            <person name="Tang X."/>
        </authorList>
    </citation>
    <scope>NUCLEOTIDE SEQUENCE [LARGE SCALE GENOMIC DNA]</scope>
    <source>
        <strain evidence="1 2">YLB-04</strain>
    </source>
</reference>
<name>A0A3D8GM53_9BACI</name>
<proteinExistence type="predicted"/>
<sequence length="65" mass="7580">MSENPDKWRENPDKCLENLDIFSRKKNCSQKSTNEPHFLAGIIRFVLCECRRTFSSERFGNRGAA</sequence>
<evidence type="ECO:0000313" key="2">
    <source>
        <dbReference type="Proteomes" id="UP000257144"/>
    </source>
</evidence>
<protein>
    <submittedName>
        <fullName evidence="1">Uncharacterized protein</fullName>
    </submittedName>
</protein>
<keyword evidence="2" id="KW-1185">Reference proteome</keyword>
<comment type="caution">
    <text evidence="1">The sequence shown here is derived from an EMBL/GenBank/DDBJ whole genome shotgun (WGS) entry which is preliminary data.</text>
</comment>
<dbReference type="AlphaFoldDB" id="A0A3D8GM53"/>
<dbReference type="Proteomes" id="UP000257144">
    <property type="component" value="Unassembled WGS sequence"/>
</dbReference>